<dbReference type="InterPro" id="IPR013011">
    <property type="entry name" value="PTS_EIIB_2"/>
</dbReference>
<dbReference type="GO" id="GO:0009401">
    <property type="term" value="P:phosphoenolpyruvate-dependent sugar phosphotransferase system"/>
    <property type="evidence" value="ECO:0007669"/>
    <property type="project" value="InterPro"/>
</dbReference>
<evidence type="ECO:0000256" key="3">
    <source>
        <dbReference type="ARBA" id="ARBA00023015"/>
    </source>
</evidence>
<organism evidence="9 10">
    <name type="scientific">Stecheria intestinalis</name>
    <dbReference type="NCBI Taxonomy" id="2606630"/>
    <lineage>
        <taxon>Bacteria</taxon>
        <taxon>Bacillati</taxon>
        <taxon>Bacillota</taxon>
        <taxon>Erysipelotrichia</taxon>
        <taxon>Erysipelotrichales</taxon>
        <taxon>Erysipelotrichaceae</taxon>
        <taxon>Stecheria</taxon>
    </lineage>
</organism>
<dbReference type="InterPro" id="IPR036634">
    <property type="entry name" value="PRD_sf"/>
</dbReference>
<dbReference type="SUPFAM" id="SSF55804">
    <property type="entry name" value="Phoshotransferase/anion transport protein"/>
    <property type="match status" value="1"/>
</dbReference>
<evidence type="ECO:0000256" key="5">
    <source>
        <dbReference type="ARBA" id="ARBA00023163"/>
    </source>
</evidence>
<dbReference type="Gene3D" id="1.10.1790.10">
    <property type="entry name" value="PRD domain"/>
    <property type="match status" value="2"/>
</dbReference>
<evidence type="ECO:0000259" key="6">
    <source>
        <dbReference type="PROSITE" id="PS51094"/>
    </source>
</evidence>
<evidence type="ECO:0000256" key="4">
    <source>
        <dbReference type="ARBA" id="ARBA00023159"/>
    </source>
</evidence>
<keyword evidence="3" id="KW-0805">Transcription regulation</keyword>
<dbReference type="Proteomes" id="UP000461880">
    <property type="component" value="Unassembled WGS sequence"/>
</dbReference>
<dbReference type="InterPro" id="IPR002178">
    <property type="entry name" value="PTS_EIIA_type-2_dom"/>
</dbReference>
<dbReference type="InterPro" id="IPR050661">
    <property type="entry name" value="BglG_antiterminators"/>
</dbReference>
<evidence type="ECO:0000259" key="7">
    <source>
        <dbReference type="PROSITE" id="PS51099"/>
    </source>
</evidence>
<evidence type="ECO:0000256" key="1">
    <source>
        <dbReference type="ARBA" id="ARBA00022679"/>
    </source>
</evidence>
<reference evidence="9 10" key="1">
    <citation type="submission" date="2019-08" db="EMBL/GenBank/DDBJ databases">
        <title>In-depth cultivation of the pig gut microbiome towards novel bacterial diversity and tailored functional studies.</title>
        <authorList>
            <person name="Wylensek D."/>
            <person name="Hitch T.C.A."/>
            <person name="Clavel T."/>
        </authorList>
    </citation>
    <scope>NUCLEOTIDE SEQUENCE [LARGE SCALE GENOMIC DNA]</scope>
    <source>
        <strain evidence="9 10">Oil+RF-744-GAM-WT-6</strain>
    </source>
</reference>
<dbReference type="InterPro" id="IPR016152">
    <property type="entry name" value="PTrfase/Anion_transptr"/>
</dbReference>
<dbReference type="RefSeq" id="WP_154504252.1">
    <property type="nucleotide sequence ID" value="NZ_VUMN01000011.1"/>
</dbReference>
<dbReference type="AlphaFoldDB" id="A0A7X2TG74"/>
<accession>A0A7X2TG74</accession>
<comment type="caution">
    <text evidence="9">The sequence shown here is derived from an EMBL/GenBank/DDBJ whole genome shotgun (WGS) entry which is preliminary data.</text>
</comment>
<dbReference type="GO" id="GO:0008982">
    <property type="term" value="F:protein-N(PI)-phosphohistidine-sugar phosphotransferase activity"/>
    <property type="evidence" value="ECO:0007669"/>
    <property type="project" value="InterPro"/>
</dbReference>
<dbReference type="EMBL" id="VUMN01000011">
    <property type="protein sequence ID" value="MSS58458.1"/>
    <property type="molecule type" value="Genomic_DNA"/>
</dbReference>
<dbReference type="Pfam" id="PF00359">
    <property type="entry name" value="PTS_EIIA_2"/>
    <property type="match status" value="1"/>
</dbReference>
<dbReference type="InterPro" id="IPR011608">
    <property type="entry name" value="PRD"/>
</dbReference>
<dbReference type="PROSITE" id="PS51094">
    <property type="entry name" value="PTS_EIIA_TYPE_2"/>
    <property type="match status" value="1"/>
</dbReference>
<dbReference type="PANTHER" id="PTHR30185">
    <property type="entry name" value="CRYPTIC BETA-GLUCOSIDE BGL OPERON ANTITERMINATOR"/>
    <property type="match status" value="1"/>
</dbReference>
<keyword evidence="10" id="KW-1185">Reference proteome</keyword>
<dbReference type="SUPFAM" id="SSF63520">
    <property type="entry name" value="PTS-regulatory domain, PRD"/>
    <property type="match status" value="2"/>
</dbReference>
<protein>
    <submittedName>
        <fullName evidence="9">BglG family transcription antiterminator</fullName>
    </submittedName>
</protein>
<feature type="domain" description="PTS EIIB type-2" evidence="7">
    <location>
        <begin position="385"/>
        <end position="476"/>
    </location>
</feature>
<dbReference type="PROSITE" id="PS51099">
    <property type="entry name" value="PTS_EIIB_TYPE_2"/>
    <property type="match status" value="1"/>
</dbReference>
<gene>
    <name evidence="9" type="ORF">FYJ51_06020</name>
</gene>
<evidence type="ECO:0000259" key="8">
    <source>
        <dbReference type="PROSITE" id="PS51372"/>
    </source>
</evidence>
<sequence>MKKREWDLLNLLVQEGTATSSQLAKEIGVSDKTVRTSLSGISSALIGNGAELVSKRGEGYTLRILDINEFERFKMLGKEHTSIPQTPDERVRFLLYKLLVENKPLNYQKICDEWFISDKTLQQDLKKVEEVVKTYDLRLEKKGKKGFYLSGSEISFRELGADQELALLDGIYSTNQIRQIVQNAVIAHSYPVPDYVIETLTQHVIISILRIKQGKYIVSTEKSNVNEREEFLIAGEICENITSLFGLVFPYAEIEYLAFHLIGKETSEKNSNIVLNEEVEKLTSEVISLVNDTFQVDFSKDFDLQMSLELHFQPLLKRLEYGQIMRNPLLQEIKVKFPLAYTMASAAGNLIESKENAKISEDEIGYIALSFELALERQNQKKVKKNILLVCNLGKVSANLMKYRFLENFKDYINTVEMSSANGIGEKDLNKFDYIFTTVPLSINANVPVILVNYFMESGSLNDVRRSFEKSSKANLNSFFSQELFLPHLQAKSKEEALKILCTMLAKKRNVGSILFNEVLAREEVAGTDYAYRSAVPHPIHLVSNKTYVCVGILDNPIEWTIQKVNLIILVSVGKDDKEGIQEFYRSVSSFLMDHSMVDELIKDRNYTKFLANLNKIHKKEG</sequence>
<dbReference type="InterPro" id="IPR036095">
    <property type="entry name" value="PTS_EIIB-like_sf"/>
</dbReference>
<dbReference type="Gene3D" id="3.40.50.2300">
    <property type="match status" value="1"/>
</dbReference>
<dbReference type="SUPFAM" id="SSF52794">
    <property type="entry name" value="PTS system IIB component-like"/>
    <property type="match status" value="1"/>
</dbReference>
<proteinExistence type="predicted"/>
<feature type="domain" description="PTS EIIA type-2" evidence="6">
    <location>
        <begin position="478"/>
        <end position="617"/>
    </location>
</feature>
<dbReference type="GO" id="GO:0006355">
    <property type="term" value="P:regulation of DNA-templated transcription"/>
    <property type="evidence" value="ECO:0007669"/>
    <property type="project" value="InterPro"/>
</dbReference>
<evidence type="ECO:0000313" key="10">
    <source>
        <dbReference type="Proteomes" id="UP000461880"/>
    </source>
</evidence>
<dbReference type="InterPro" id="IPR036388">
    <property type="entry name" value="WH-like_DNA-bd_sf"/>
</dbReference>
<keyword evidence="1" id="KW-0808">Transferase</keyword>
<feature type="domain" description="PRD" evidence="8">
    <location>
        <begin position="168"/>
        <end position="271"/>
    </location>
</feature>
<evidence type="ECO:0000256" key="2">
    <source>
        <dbReference type="ARBA" id="ARBA00022737"/>
    </source>
</evidence>
<keyword evidence="5" id="KW-0804">Transcription</keyword>
<dbReference type="InterPro" id="IPR007737">
    <property type="entry name" value="Mga_HTH"/>
</dbReference>
<dbReference type="PANTHER" id="PTHR30185:SF13">
    <property type="entry name" value="LICABCH OPERON REGULATOR-RELATED"/>
    <property type="match status" value="1"/>
</dbReference>
<dbReference type="PROSITE" id="PS51372">
    <property type="entry name" value="PRD_2"/>
    <property type="match status" value="2"/>
</dbReference>
<dbReference type="Pfam" id="PF00874">
    <property type="entry name" value="PRD"/>
    <property type="match status" value="2"/>
</dbReference>
<dbReference type="Gene3D" id="3.40.930.10">
    <property type="entry name" value="Mannitol-specific EII, Chain A"/>
    <property type="match status" value="1"/>
</dbReference>
<keyword evidence="2" id="KW-0677">Repeat</keyword>
<feature type="domain" description="PRD" evidence="8">
    <location>
        <begin position="274"/>
        <end position="381"/>
    </location>
</feature>
<dbReference type="Gene3D" id="1.10.10.10">
    <property type="entry name" value="Winged helix-like DNA-binding domain superfamily/Winged helix DNA-binding domain"/>
    <property type="match status" value="1"/>
</dbReference>
<keyword evidence="4" id="KW-0010">Activator</keyword>
<dbReference type="Pfam" id="PF05043">
    <property type="entry name" value="Mga"/>
    <property type="match status" value="1"/>
</dbReference>
<name>A0A7X2TG74_9FIRM</name>
<evidence type="ECO:0000313" key="9">
    <source>
        <dbReference type="EMBL" id="MSS58458.1"/>
    </source>
</evidence>